<evidence type="ECO:0000259" key="1">
    <source>
        <dbReference type="Pfam" id="PF11575"/>
    </source>
</evidence>
<gene>
    <name evidence="2" type="ORF">RM574_15065</name>
</gene>
<accession>A0ABD5E683</accession>
<organism evidence="2 3">
    <name type="scientific">Streptomyces evansiae</name>
    <dbReference type="NCBI Taxonomy" id="3075535"/>
    <lineage>
        <taxon>Bacteria</taxon>
        <taxon>Bacillati</taxon>
        <taxon>Actinomycetota</taxon>
        <taxon>Actinomycetes</taxon>
        <taxon>Kitasatosporales</taxon>
        <taxon>Streptomycetaceae</taxon>
        <taxon>Streptomyces</taxon>
    </lineage>
</organism>
<feature type="domain" description="Ferric siderophore reductase C-terminal" evidence="1">
    <location>
        <begin position="210"/>
        <end position="230"/>
    </location>
</feature>
<sequence length="238" mass="24878">MTAPTPAGLLARLAPLGPYFAVATTPPPDAASYRPLTALPGAAFDDWTARVGARLGTGAGRVAASTVHLGHVARLWSLALGAVALGGGVPDLGPDRLRFTLSPEGAPSLWADEPTARPADEDPVPALHSLLTAHLAPLHAHLRTRYGLSPHTLRGNTASALTGTVRVLLDRVPEAPRNPGPLAARLLSTPDLGDNGTYVYDPDLGVAYRRNSCCLYYRTPRGTLCGDCVLHGARGRRG</sequence>
<dbReference type="Proteomes" id="UP001183607">
    <property type="component" value="Unassembled WGS sequence"/>
</dbReference>
<comment type="caution">
    <text evidence="2">The sequence shown here is derived from an EMBL/GenBank/DDBJ whole genome shotgun (WGS) entry which is preliminary data.</text>
</comment>
<dbReference type="AlphaFoldDB" id="A0ABD5E683"/>
<dbReference type="EMBL" id="JAVRER010000020">
    <property type="protein sequence ID" value="MDT0416810.1"/>
    <property type="molecule type" value="Genomic_DNA"/>
</dbReference>
<evidence type="ECO:0000313" key="2">
    <source>
        <dbReference type="EMBL" id="MDT0416810.1"/>
    </source>
</evidence>
<dbReference type="Pfam" id="PF11575">
    <property type="entry name" value="FhuF_C"/>
    <property type="match status" value="1"/>
</dbReference>
<dbReference type="RefSeq" id="WP_311677130.1">
    <property type="nucleotide sequence ID" value="NZ_JAVRER010000020.1"/>
</dbReference>
<reference evidence="3" key="1">
    <citation type="submission" date="2023-07" db="EMBL/GenBank/DDBJ databases">
        <title>30 novel species of actinomycetes from the DSMZ collection.</title>
        <authorList>
            <person name="Nouioui I."/>
        </authorList>
    </citation>
    <scope>NUCLEOTIDE SEQUENCE [LARGE SCALE GENOMIC DNA]</scope>
    <source>
        <strain evidence="3">DSM 41982</strain>
    </source>
</reference>
<name>A0ABD5E683_9ACTN</name>
<proteinExistence type="predicted"/>
<dbReference type="InterPro" id="IPR024726">
    <property type="entry name" value="FhuF_C"/>
</dbReference>
<protein>
    <submittedName>
        <fullName evidence="2">(2Fe-2S)-binding protein</fullName>
    </submittedName>
</protein>
<evidence type="ECO:0000313" key="3">
    <source>
        <dbReference type="Proteomes" id="UP001183607"/>
    </source>
</evidence>